<dbReference type="EMBL" id="JAIWYP010000011">
    <property type="protein sequence ID" value="KAH3734945.1"/>
    <property type="molecule type" value="Genomic_DNA"/>
</dbReference>
<evidence type="ECO:0000313" key="2">
    <source>
        <dbReference type="EMBL" id="KAH3734945.1"/>
    </source>
</evidence>
<proteinExistence type="predicted"/>
<evidence type="ECO:0000313" key="3">
    <source>
        <dbReference type="Proteomes" id="UP000828390"/>
    </source>
</evidence>
<reference evidence="2" key="2">
    <citation type="submission" date="2020-11" db="EMBL/GenBank/DDBJ databases">
        <authorList>
            <person name="McCartney M.A."/>
            <person name="Auch B."/>
            <person name="Kono T."/>
            <person name="Mallez S."/>
            <person name="Becker A."/>
            <person name="Gohl D.M."/>
            <person name="Silverstein K.A.T."/>
            <person name="Koren S."/>
            <person name="Bechman K.B."/>
            <person name="Herman A."/>
            <person name="Abrahante J.E."/>
            <person name="Garbe J."/>
        </authorList>
    </citation>
    <scope>NUCLEOTIDE SEQUENCE</scope>
    <source>
        <strain evidence="2">Duluth1</strain>
        <tissue evidence="2">Whole animal</tissue>
    </source>
</reference>
<gene>
    <name evidence="2" type="ORF">DPMN_041405</name>
</gene>
<organism evidence="2 3">
    <name type="scientific">Dreissena polymorpha</name>
    <name type="common">Zebra mussel</name>
    <name type="synonym">Mytilus polymorpha</name>
    <dbReference type="NCBI Taxonomy" id="45954"/>
    <lineage>
        <taxon>Eukaryota</taxon>
        <taxon>Metazoa</taxon>
        <taxon>Spiralia</taxon>
        <taxon>Lophotrochozoa</taxon>
        <taxon>Mollusca</taxon>
        <taxon>Bivalvia</taxon>
        <taxon>Autobranchia</taxon>
        <taxon>Heteroconchia</taxon>
        <taxon>Euheterodonta</taxon>
        <taxon>Imparidentia</taxon>
        <taxon>Neoheterodontei</taxon>
        <taxon>Myida</taxon>
        <taxon>Dreissenoidea</taxon>
        <taxon>Dreissenidae</taxon>
        <taxon>Dreissena</taxon>
    </lineage>
</organism>
<protein>
    <submittedName>
        <fullName evidence="2">Uncharacterized protein</fullName>
    </submittedName>
</protein>
<accession>A0A9D4CYZ9</accession>
<evidence type="ECO:0000256" key="1">
    <source>
        <dbReference type="SAM" id="MobiDB-lite"/>
    </source>
</evidence>
<comment type="caution">
    <text evidence="2">The sequence shown here is derived from an EMBL/GenBank/DDBJ whole genome shotgun (WGS) entry which is preliminary data.</text>
</comment>
<dbReference type="AlphaFoldDB" id="A0A9D4CYZ9"/>
<dbReference type="Proteomes" id="UP000828390">
    <property type="component" value="Unassembled WGS sequence"/>
</dbReference>
<name>A0A9D4CYZ9_DREPO</name>
<reference evidence="2" key="1">
    <citation type="journal article" date="2019" name="bioRxiv">
        <title>The Genome of the Zebra Mussel, Dreissena polymorpha: A Resource for Invasive Species Research.</title>
        <authorList>
            <person name="McCartney M.A."/>
            <person name="Auch B."/>
            <person name="Kono T."/>
            <person name="Mallez S."/>
            <person name="Zhang Y."/>
            <person name="Obille A."/>
            <person name="Becker A."/>
            <person name="Abrahante J.E."/>
            <person name="Garbe J."/>
            <person name="Badalamenti J.P."/>
            <person name="Herman A."/>
            <person name="Mangelson H."/>
            <person name="Liachko I."/>
            <person name="Sullivan S."/>
            <person name="Sone E.D."/>
            <person name="Koren S."/>
            <person name="Silverstein K.A.T."/>
            <person name="Beckman K.B."/>
            <person name="Gohl D.M."/>
        </authorList>
    </citation>
    <scope>NUCLEOTIDE SEQUENCE</scope>
    <source>
        <strain evidence="2">Duluth1</strain>
        <tissue evidence="2">Whole animal</tissue>
    </source>
</reference>
<feature type="region of interest" description="Disordered" evidence="1">
    <location>
        <begin position="1"/>
        <end position="20"/>
    </location>
</feature>
<sequence>MARRGHPSRTNPRSAPGRLNKFLGKALNPARVLASPVHEFLHPEVSGLEGTEETCGRAVAVSRRTFGSPASLGIAQS</sequence>
<keyword evidence="3" id="KW-1185">Reference proteome</keyword>